<organism evidence="1 2">
    <name type="scientific">Phanerochaete sordida</name>
    <dbReference type="NCBI Taxonomy" id="48140"/>
    <lineage>
        <taxon>Eukaryota</taxon>
        <taxon>Fungi</taxon>
        <taxon>Dikarya</taxon>
        <taxon>Basidiomycota</taxon>
        <taxon>Agaricomycotina</taxon>
        <taxon>Agaricomycetes</taxon>
        <taxon>Polyporales</taxon>
        <taxon>Phanerochaetaceae</taxon>
        <taxon>Phanerochaete</taxon>
    </lineage>
</organism>
<accession>A0A9P3LLN1</accession>
<comment type="caution">
    <text evidence="1">The sequence shown here is derived from an EMBL/GenBank/DDBJ whole genome shotgun (WGS) entry which is preliminary data.</text>
</comment>
<evidence type="ECO:0000313" key="1">
    <source>
        <dbReference type="EMBL" id="GJE98874.1"/>
    </source>
</evidence>
<dbReference type="OrthoDB" id="2756765at2759"/>
<reference evidence="1 2" key="1">
    <citation type="submission" date="2021-08" db="EMBL/GenBank/DDBJ databases">
        <title>Draft Genome Sequence of Phanerochaete sordida strain YK-624.</title>
        <authorList>
            <person name="Mori T."/>
            <person name="Dohra H."/>
            <person name="Suzuki T."/>
            <person name="Kawagishi H."/>
            <person name="Hirai H."/>
        </authorList>
    </citation>
    <scope>NUCLEOTIDE SEQUENCE [LARGE SCALE GENOMIC DNA]</scope>
    <source>
        <strain evidence="1 2">YK-624</strain>
    </source>
</reference>
<keyword evidence="2" id="KW-1185">Reference proteome</keyword>
<name>A0A9P3LLN1_9APHY</name>
<dbReference type="EMBL" id="BPQB01000096">
    <property type="protein sequence ID" value="GJE98874.1"/>
    <property type="molecule type" value="Genomic_DNA"/>
</dbReference>
<evidence type="ECO:0008006" key="3">
    <source>
        <dbReference type="Google" id="ProtNLM"/>
    </source>
</evidence>
<evidence type="ECO:0000313" key="2">
    <source>
        <dbReference type="Proteomes" id="UP000703269"/>
    </source>
</evidence>
<protein>
    <recommendedName>
        <fullName evidence="3">F-box domain-containing protein</fullName>
    </recommendedName>
</protein>
<proteinExistence type="predicted"/>
<gene>
    <name evidence="1" type="ORF">PsYK624_151110</name>
</gene>
<dbReference type="AlphaFoldDB" id="A0A9P3LLN1"/>
<dbReference type="Proteomes" id="UP000703269">
    <property type="component" value="Unassembled WGS sequence"/>
</dbReference>
<sequence>MHRCLKVHEIIQLIAEALNTDRYATQQSVLNLGKTCRAFYDPAMNVLWRVLHDFTPLLRCFPKGVVMGANDRERYGGRHCASYWVRTVLSVPQPGTLTRLCATGLSEEET</sequence>